<sequence length="167" mass="19251">MDTNISAKFISPRSRAGNKEVMSLFKNMKLTSNDSFIWHTLKHPKNSLEQIGIQTFIDGLVDTEMQQALRLGRHTTISDALVAALEFKAAKEASRSYKSRIKVTMQRENQDTQVREMSNQNLSTASMMNESVISRNKNRSICVNVMNRLKKEFYLYWILRKIPAMNC</sequence>
<keyword evidence="2" id="KW-1185">Reference proteome</keyword>
<name>A0AAV8XA04_9CUCU</name>
<proteinExistence type="predicted"/>
<accession>A0AAV8XA04</accession>
<evidence type="ECO:0000313" key="1">
    <source>
        <dbReference type="EMBL" id="KAJ8935817.1"/>
    </source>
</evidence>
<organism evidence="1 2">
    <name type="scientific">Aromia moschata</name>
    <dbReference type="NCBI Taxonomy" id="1265417"/>
    <lineage>
        <taxon>Eukaryota</taxon>
        <taxon>Metazoa</taxon>
        <taxon>Ecdysozoa</taxon>
        <taxon>Arthropoda</taxon>
        <taxon>Hexapoda</taxon>
        <taxon>Insecta</taxon>
        <taxon>Pterygota</taxon>
        <taxon>Neoptera</taxon>
        <taxon>Endopterygota</taxon>
        <taxon>Coleoptera</taxon>
        <taxon>Polyphaga</taxon>
        <taxon>Cucujiformia</taxon>
        <taxon>Chrysomeloidea</taxon>
        <taxon>Cerambycidae</taxon>
        <taxon>Cerambycinae</taxon>
        <taxon>Callichromatini</taxon>
        <taxon>Aromia</taxon>
    </lineage>
</organism>
<dbReference type="AlphaFoldDB" id="A0AAV8XA04"/>
<protein>
    <submittedName>
        <fullName evidence="1">Uncharacterized protein</fullName>
    </submittedName>
</protein>
<dbReference type="Proteomes" id="UP001162162">
    <property type="component" value="Unassembled WGS sequence"/>
</dbReference>
<gene>
    <name evidence="1" type="ORF">NQ318_023371</name>
</gene>
<evidence type="ECO:0000313" key="2">
    <source>
        <dbReference type="Proteomes" id="UP001162162"/>
    </source>
</evidence>
<comment type="caution">
    <text evidence="1">The sequence shown here is derived from an EMBL/GenBank/DDBJ whole genome shotgun (WGS) entry which is preliminary data.</text>
</comment>
<dbReference type="EMBL" id="JAPWTK010000832">
    <property type="protein sequence ID" value="KAJ8935817.1"/>
    <property type="molecule type" value="Genomic_DNA"/>
</dbReference>
<reference evidence="1" key="1">
    <citation type="journal article" date="2023" name="Insect Mol. Biol.">
        <title>Genome sequencing provides insights into the evolution of gene families encoding plant cell wall-degrading enzymes in longhorned beetles.</title>
        <authorList>
            <person name="Shin N.R."/>
            <person name="Okamura Y."/>
            <person name="Kirsch R."/>
            <person name="Pauchet Y."/>
        </authorList>
    </citation>
    <scope>NUCLEOTIDE SEQUENCE</scope>
    <source>
        <strain evidence="1">AMC_N1</strain>
    </source>
</reference>